<accession>A0ABM4HUJ4</accession>
<comment type="similarity">
    <text evidence="1">Belongs to the XLR/SYCP3 family.</text>
</comment>
<sequence>MERPWRKRLRRAKDASKETQDAPMEAQDMAACDSGSQERRELSEPESVCQENSSVTETLGGKQPSAETFQEDLRNEIQKMLEEFRVDMKQALLAKRKKFEMNTRATIKITNEKLDSVWKTHQEQRQNLYLEYAQQFQTLFREWDLDMKKAQEQEEKLARMFREQRNVLQQARLLQNQRLKKIKNSYEQFLKRMEELEKDHEHFLSDEQSEIRQGMAMLQDKIIVEALQNELQMLQRFLLSLLF</sequence>
<feature type="domain" description="XLR/SYCP3/FAM9" evidence="4">
    <location>
        <begin position="91"/>
        <end position="221"/>
    </location>
</feature>
<evidence type="ECO:0000256" key="3">
    <source>
        <dbReference type="SAM" id="MobiDB-lite"/>
    </source>
</evidence>
<organism evidence="5 6">
    <name type="scientific">Odocoileus virginianus</name>
    <name type="common">White-tailed deer</name>
    <dbReference type="NCBI Taxonomy" id="9874"/>
    <lineage>
        <taxon>Eukaryota</taxon>
        <taxon>Metazoa</taxon>
        <taxon>Chordata</taxon>
        <taxon>Craniata</taxon>
        <taxon>Vertebrata</taxon>
        <taxon>Euteleostomi</taxon>
        <taxon>Mammalia</taxon>
        <taxon>Eutheria</taxon>
        <taxon>Laurasiatheria</taxon>
        <taxon>Artiodactyla</taxon>
        <taxon>Ruminantia</taxon>
        <taxon>Pecora</taxon>
        <taxon>Cervidae</taxon>
        <taxon>Odocoileinae</taxon>
        <taxon>Odocoileus</taxon>
    </lineage>
</organism>
<dbReference type="InterPro" id="IPR006888">
    <property type="entry name" value="XLR/SYCP3/FAM9_dom"/>
</dbReference>
<protein>
    <submittedName>
        <fullName evidence="6">Synaptonemal complex protein 3-like</fullName>
    </submittedName>
</protein>
<dbReference type="InterPro" id="IPR051443">
    <property type="entry name" value="XLR/SYCP3"/>
</dbReference>
<evidence type="ECO:0000313" key="6">
    <source>
        <dbReference type="RefSeq" id="XP_070319241.1"/>
    </source>
</evidence>
<dbReference type="PANTHER" id="PTHR19368">
    <property type="entry name" value="XLR/SCP3/FAM9"/>
    <property type="match status" value="1"/>
</dbReference>
<dbReference type="RefSeq" id="XP_070319241.1">
    <property type="nucleotide sequence ID" value="XM_070463140.1"/>
</dbReference>
<evidence type="ECO:0000313" key="5">
    <source>
        <dbReference type="Proteomes" id="UP001652640"/>
    </source>
</evidence>
<keyword evidence="2" id="KW-0175">Coiled coil</keyword>
<feature type="coiled-coil region" evidence="2">
    <location>
        <begin position="147"/>
        <end position="206"/>
    </location>
</feature>
<evidence type="ECO:0000259" key="4">
    <source>
        <dbReference type="Pfam" id="PF04803"/>
    </source>
</evidence>
<gene>
    <name evidence="6" type="primary">LOC110143677</name>
</gene>
<dbReference type="Pfam" id="PF04803">
    <property type="entry name" value="Cor1"/>
    <property type="match status" value="1"/>
</dbReference>
<dbReference type="GeneID" id="110143677"/>
<dbReference type="Proteomes" id="UP001652640">
    <property type="component" value="Unplaced"/>
</dbReference>
<reference evidence="6" key="1">
    <citation type="submission" date="2025-08" db="UniProtKB">
        <authorList>
            <consortium name="RefSeq"/>
        </authorList>
    </citation>
    <scope>IDENTIFICATION</scope>
    <source>
        <tissue evidence="6">Tongue muscle</tissue>
    </source>
</reference>
<evidence type="ECO:0000256" key="1">
    <source>
        <dbReference type="ARBA" id="ARBA00010283"/>
    </source>
</evidence>
<name>A0ABM4HUJ4_ODOVR</name>
<evidence type="ECO:0000256" key="2">
    <source>
        <dbReference type="SAM" id="Coils"/>
    </source>
</evidence>
<keyword evidence="5" id="KW-1185">Reference proteome</keyword>
<dbReference type="PANTHER" id="PTHR19368:SF18">
    <property type="entry name" value="XLR_SYCP3_FAM9 DOMAIN-CONTAINING PROTEIN"/>
    <property type="match status" value="1"/>
</dbReference>
<feature type="region of interest" description="Disordered" evidence="3">
    <location>
        <begin position="1"/>
        <end position="66"/>
    </location>
</feature>
<feature type="compositionally biased region" description="Basic residues" evidence="3">
    <location>
        <begin position="1"/>
        <end position="11"/>
    </location>
</feature>
<proteinExistence type="inferred from homology"/>